<feature type="signal peptide" evidence="1">
    <location>
        <begin position="1"/>
        <end position="31"/>
    </location>
</feature>
<evidence type="ECO:0000256" key="1">
    <source>
        <dbReference type="SAM" id="SignalP"/>
    </source>
</evidence>
<dbReference type="EMBL" id="HBDY01005628">
    <property type="protein sequence ID" value="CAD8234531.1"/>
    <property type="molecule type" value="Transcribed_RNA"/>
</dbReference>
<evidence type="ECO:0000313" key="3">
    <source>
        <dbReference type="EMBL" id="CAD8234534.1"/>
    </source>
</evidence>
<dbReference type="EMBL" id="HBDY01005629">
    <property type="protein sequence ID" value="CAD8234534.1"/>
    <property type="molecule type" value="Transcribed_RNA"/>
</dbReference>
<sequence length="362" mass="40858">MKIRRIRGGPCALRLILFLLVLREIHRACWSTWNAVGAKSFGLLPQKELHLVVSFWAPSLKPVPHRAETEAAIALNTANPYISTVHVFLEATIDFHCSDVESRVEGLLQKAQHVRQAAELDCHEQSAQLSFFDMFLFAKSVDAGDSNRIVILANADMVFDSTVVHLRGLNPSVLAIIATRGFGSASGTRQIRKFYRTVMKSKAKAIPNRCYNLHQRGKKECRGSWDAYAFEPSRLKLSLTDFLDERSGRPFVMHQNGADPSALNALLTLSHFNHVHQLCDYVKMWHYHSEGKTHFNNSEMPVFHEYSFPAECATVRGCLNPSSDATRAVDRLPTPQQKICDELHAPFRNNLTAFRKGEFNVI</sequence>
<feature type="chain" id="PRO_5036191862" evidence="1">
    <location>
        <begin position="32"/>
        <end position="362"/>
    </location>
</feature>
<name>A0A6U0GXB3_MICPS</name>
<keyword evidence="1" id="KW-0732">Signal</keyword>
<evidence type="ECO:0000313" key="2">
    <source>
        <dbReference type="EMBL" id="CAD8234531.1"/>
    </source>
</evidence>
<dbReference type="AlphaFoldDB" id="A0A6U0GXB3"/>
<gene>
    <name evidence="2" type="ORF">MPUS1402_LOCUS4281</name>
    <name evidence="3" type="ORF">MPUS1402_LOCUS4282</name>
</gene>
<protein>
    <submittedName>
        <fullName evidence="3">Uncharacterized protein</fullName>
    </submittedName>
</protein>
<proteinExistence type="predicted"/>
<accession>A0A6U0GXB3</accession>
<organism evidence="3">
    <name type="scientific">Micromonas pusilla</name>
    <name type="common">Picoplanktonic green alga</name>
    <name type="synonym">Chromulina pusilla</name>
    <dbReference type="NCBI Taxonomy" id="38833"/>
    <lineage>
        <taxon>Eukaryota</taxon>
        <taxon>Viridiplantae</taxon>
        <taxon>Chlorophyta</taxon>
        <taxon>Mamiellophyceae</taxon>
        <taxon>Mamiellales</taxon>
        <taxon>Mamiellaceae</taxon>
        <taxon>Micromonas</taxon>
    </lineage>
</organism>
<reference evidence="3" key="1">
    <citation type="submission" date="2021-01" db="EMBL/GenBank/DDBJ databases">
        <authorList>
            <person name="Corre E."/>
            <person name="Pelletier E."/>
            <person name="Niang G."/>
            <person name="Scheremetjew M."/>
            <person name="Finn R."/>
            <person name="Kale V."/>
            <person name="Holt S."/>
            <person name="Cochrane G."/>
            <person name="Meng A."/>
            <person name="Brown T."/>
            <person name="Cohen L."/>
        </authorList>
    </citation>
    <scope>NUCLEOTIDE SEQUENCE</scope>
    <source>
        <strain evidence="3">RCC1614</strain>
    </source>
</reference>